<keyword evidence="2 5" id="KW-0812">Transmembrane</keyword>
<dbReference type="InterPro" id="IPR050367">
    <property type="entry name" value="APC_superfamily"/>
</dbReference>
<feature type="transmembrane region" description="Helical" evidence="5">
    <location>
        <begin position="350"/>
        <end position="369"/>
    </location>
</feature>
<feature type="transmembrane region" description="Helical" evidence="5">
    <location>
        <begin position="45"/>
        <end position="65"/>
    </location>
</feature>
<evidence type="ECO:0000256" key="1">
    <source>
        <dbReference type="ARBA" id="ARBA00004141"/>
    </source>
</evidence>
<protein>
    <submittedName>
        <fullName evidence="6">Amino acid permease</fullName>
    </submittedName>
</protein>
<name>A0ABY6FNS6_9MICC</name>
<feature type="transmembrane region" description="Helical" evidence="5">
    <location>
        <begin position="148"/>
        <end position="169"/>
    </location>
</feature>
<gene>
    <name evidence="6" type="ORF">N9A08_08920</name>
</gene>
<comment type="subcellular location">
    <subcellularLocation>
        <location evidence="1">Membrane</location>
        <topology evidence="1">Multi-pass membrane protein</topology>
    </subcellularLocation>
</comment>
<evidence type="ECO:0000256" key="4">
    <source>
        <dbReference type="ARBA" id="ARBA00023136"/>
    </source>
</evidence>
<dbReference type="GeneID" id="95607561"/>
<feature type="transmembrane region" description="Helical" evidence="5">
    <location>
        <begin position="221"/>
        <end position="240"/>
    </location>
</feature>
<accession>A0ABY6FNS6</accession>
<feature type="transmembrane region" description="Helical" evidence="5">
    <location>
        <begin position="86"/>
        <end position="114"/>
    </location>
</feature>
<keyword evidence="7" id="KW-1185">Reference proteome</keyword>
<evidence type="ECO:0000256" key="3">
    <source>
        <dbReference type="ARBA" id="ARBA00022989"/>
    </source>
</evidence>
<reference evidence="6" key="1">
    <citation type="submission" date="2022-09" db="EMBL/GenBank/DDBJ databases">
        <authorList>
            <person name="Li D."/>
            <person name="Cheng J."/>
            <person name="Li Y."/>
        </authorList>
    </citation>
    <scope>NUCLEOTIDE SEQUENCE</scope>
    <source>
        <strain evidence="6">DL</strain>
    </source>
</reference>
<feature type="transmembrane region" description="Helical" evidence="5">
    <location>
        <begin position="260"/>
        <end position="288"/>
    </location>
</feature>
<dbReference type="PANTHER" id="PTHR42770">
    <property type="entry name" value="AMINO ACID TRANSPORTER-RELATED"/>
    <property type="match status" value="1"/>
</dbReference>
<evidence type="ECO:0000256" key="5">
    <source>
        <dbReference type="SAM" id="Phobius"/>
    </source>
</evidence>
<feature type="transmembrane region" description="Helical" evidence="5">
    <location>
        <begin position="120"/>
        <end position="141"/>
    </location>
</feature>
<dbReference type="RefSeq" id="WP_193313237.1">
    <property type="nucleotide sequence ID" value="NZ_BAAAKG010000002.1"/>
</dbReference>
<dbReference type="Gene3D" id="1.20.1740.10">
    <property type="entry name" value="Amino acid/polyamine transporter I"/>
    <property type="match status" value="1"/>
</dbReference>
<dbReference type="PANTHER" id="PTHR42770:SF7">
    <property type="entry name" value="MEMBRANE PROTEIN"/>
    <property type="match status" value="1"/>
</dbReference>
<keyword evidence="4 5" id="KW-0472">Membrane</keyword>
<dbReference type="PIRSF" id="PIRSF006060">
    <property type="entry name" value="AA_transporter"/>
    <property type="match status" value="1"/>
</dbReference>
<evidence type="ECO:0000256" key="2">
    <source>
        <dbReference type="ARBA" id="ARBA00022692"/>
    </source>
</evidence>
<feature type="transmembrane region" description="Helical" evidence="5">
    <location>
        <begin position="381"/>
        <end position="397"/>
    </location>
</feature>
<feature type="transmembrane region" description="Helical" evidence="5">
    <location>
        <begin position="324"/>
        <end position="344"/>
    </location>
</feature>
<evidence type="ECO:0000313" key="7">
    <source>
        <dbReference type="Proteomes" id="UP001063368"/>
    </source>
</evidence>
<keyword evidence="3 5" id="KW-1133">Transmembrane helix</keyword>
<proteinExistence type="predicted"/>
<feature type="transmembrane region" description="Helical" evidence="5">
    <location>
        <begin position="189"/>
        <end position="209"/>
    </location>
</feature>
<evidence type="ECO:0000313" key="6">
    <source>
        <dbReference type="EMBL" id="UYB34783.1"/>
    </source>
</evidence>
<feature type="transmembrane region" description="Helical" evidence="5">
    <location>
        <begin position="12"/>
        <end position="33"/>
    </location>
</feature>
<dbReference type="EMBL" id="CP106856">
    <property type="protein sequence ID" value="UYB34783.1"/>
    <property type="molecule type" value="Genomic_DNA"/>
</dbReference>
<feature type="transmembrane region" description="Helical" evidence="5">
    <location>
        <begin position="403"/>
        <end position="419"/>
    </location>
</feature>
<dbReference type="Proteomes" id="UP001063368">
    <property type="component" value="Chromosome"/>
</dbReference>
<sequence length="434" mass="43173">MSGNAATARPLGGFDATTAGIGSIIGAGVFIVFPAAVSADGGSLALPLVIAAVVAYACGVAIYQISSALNEGQANYDDGGTRAARVILGPTAAFVTGWVFLCSRLAAAAVAALMLGTYLAPGHAVAVAVAAVVLTAVLNLLGASRSDWVSRFVVAFVVAVLAFVAVVAFNSDLPGGTPKLATLPEPGFAGLLESSALLYFAFIGYGYLASLGPHVRSPARNIPLALPAAIAVVLGLYLVLGQSLLDFFGPASLAAEPAPILVPAAELSGGVGTGAVLIAAAAAGLGALSALNAGCARIGAAMAAEGELAPVFGRRRALLRGRPAVPWVGITAGAAVVVALVLAFPLTTLLGVAAFTGLLYAGGTAVIAFTLRKRHWYTPRVLNVLGIAGALLLALSLPLLDISLGLMAIAAGAIVRLTFRRGRGDAGGRGRPAP</sequence>
<organism evidence="6 7">
    <name type="scientific">Arthrobacter koreensis</name>
    <dbReference type="NCBI Taxonomy" id="199136"/>
    <lineage>
        <taxon>Bacteria</taxon>
        <taxon>Bacillati</taxon>
        <taxon>Actinomycetota</taxon>
        <taxon>Actinomycetes</taxon>
        <taxon>Micrococcales</taxon>
        <taxon>Micrococcaceae</taxon>
        <taxon>Arthrobacter</taxon>
    </lineage>
</organism>